<dbReference type="Proteomes" id="UP000664521">
    <property type="component" value="Unassembled WGS sequence"/>
</dbReference>
<feature type="transmembrane region" description="Helical" evidence="14">
    <location>
        <begin position="176"/>
        <end position="197"/>
    </location>
</feature>
<keyword evidence="11 14" id="KW-0472">Membrane</keyword>
<evidence type="ECO:0000256" key="3">
    <source>
        <dbReference type="ARBA" id="ARBA00005985"/>
    </source>
</evidence>
<keyword evidence="7" id="KW-0809">Transit peptide</keyword>
<feature type="transmembrane region" description="Helical" evidence="14">
    <location>
        <begin position="347"/>
        <end position="371"/>
    </location>
</feature>
<comment type="subcellular location">
    <subcellularLocation>
        <location evidence="2">Mitochondrion membrane</location>
        <topology evidence="2">Multi-pass membrane protein</topology>
    </subcellularLocation>
</comment>
<keyword evidence="6 14" id="KW-0812">Transmembrane</keyword>
<dbReference type="AlphaFoldDB" id="A0A8H3IA61"/>
<evidence type="ECO:0000256" key="7">
    <source>
        <dbReference type="ARBA" id="ARBA00022946"/>
    </source>
</evidence>
<evidence type="ECO:0000256" key="14">
    <source>
        <dbReference type="SAM" id="Phobius"/>
    </source>
</evidence>
<dbReference type="GO" id="GO:0031966">
    <property type="term" value="C:mitochondrial membrane"/>
    <property type="evidence" value="ECO:0007669"/>
    <property type="project" value="UniProtKB-SubCell"/>
</dbReference>
<comment type="similarity">
    <text evidence="3">Belongs to the UbiA prenyltransferase family.</text>
</comment>
<dbReference type="Pfam" id="PF01040">
    <property type="entry name" value="UbiA"/>
    <property type="match status" value="1"/>
</dbReference>
<organism evidence="15 16">
    <name type="scientific">Heterodermia speciosa</name>
    <dbReference type="NCBI Taxonomy" id="116794"/>
    <lineage>
        <taxon>Eukaryota</taxon>
        <taxon>Fungi</taxon>
        <taxon>Dikarya</taxon>
        <taxon>Ascomycota</taxon>
        <taxon>Pezizomycotina</taxon>
        <taxon>Lecanoromycetes</taxon>
        <taxon>OSLEUM clade</taxon>
        <taxon>Lecanoromycetidae</taxon>
        <taxon>Caliciales</taxon>
        <taxon>Physciaceae</taxon>
        <taxon>Heterodermia</taxon>
    </lineage>
</organism>
<evidence type="ECO:0000313" key="16">
    <source>
        <dbReference type="Proteomes" id="UP000664521"/>
    </source>
</evidence>
<dbReference type="GO" id="GO:0008495">
    <property type="term" value="F:protoheme IX farnesyltransferase activity"/>
    <property type="evidence" value="ECO:0007669"/>
    <property type="project" value="InterPro"/>
</dbReference>
<feature type="transmembrane region" description="Helical" evidence="14">
    <location>
        <begin position="392"/>
        <end position="412"/>
    </location>
</feature>
<proteinExistence type="inferred from homology"/>
<feature type="transmembrane region" description="Helical" evidence="14">
    <location>
        <begin position="282"/>
        <end position="300"/>
    </location>
</feature>
<comment type="caution">
    <text evidence="15">The sequence shown here is derived from an EMBL/GenBank/DDBJ whole genome shotgun (WGS) entry which is preliminary data.</text>
</comment>
<dbReference type="OrthoDB" id="5211at2759"/>
<feature type="transmembrane region" description="Helical" evidence="14">
    <location>
        <begin position="254"/>
        <end position="276"/>
    </location>
</feature>
<dbReference type="PANTHER" id="PTHR43448">
    <property type="entry name" value="PROTOHEME IX FARNESYLTRANSFERASE, MITOCHONDRIAL"/>
    <property type="match status" value="1"/>
</dbReference>
<evidence type="ECO:0000256" key="10">
    <source>
        <dbReference type="ARBA" id="ARBA00023133"/>
    </source>
</evidence>
<evidence type="ECO:0000256" key="13">
    <source>
        <dbReference type="SAM" id="MobiDB-lite"/>
    </source>
</evidence>
<feature type="region of interest" description="Disordered" evidence="13">
    <location>
        <begin position="485"/>
        <end position="536"/>
    </location>
</feature>
<dbReference type="EMBL" id="CAJPDS010000004">
    <property type="protein sequence ID" value="CAF9905994.1"/>
    <property type="molecule type" value="Genomic_DNA"/>
</dbReference>
<evidence type="ECO:0000256" key="6">
    <source>
        <dbReference type="ARBA" id="ARBA00022692"/>
    </source>
</evidence>
<keyword evidence="9" id="KW-0496">Mitochondrion</keyword>
<protein>
    <recommendedName>
        <fullName evidence="4">Protoheme IX farnesyltransferase, mitochondrial</fullName>
    </recommendedName>
    <alternativeName>
        <fullName evidence="12">Heme O synthase</fullName>
    </alternativeName>
</protein>
<feature type="transmembrane region" description="Helical" evidence="14">
    <location>
        <begin position="209"/>
        <end position="233"/>
    </location>
</feature>
<dbReference type="InterPro" id="IPR006369">
    <property type="entry name" value="Protohaem_IX_farnesylTrfase"/>
</dbReference>
<keyword evidence="8 14" id="KW-1133">Transmembrane helix</keyword>
<keyword evidence="5" id="KW-0808">Transferase</keyword>
<evidence type="ECO:0000256" key="2">
    <source>
        <dbReference type="ARBA" id="ARBA00004225"/>
    </source>
</evidence>
<keyword evidence="10" id="KW-0350">Heme biosynthesis</keyword>
<dbReference type="PANTHER" id="PTHR43448:SF2">
    <property type="entry name" value="PROTOHEME IX FARNESYLTRANSFERASE, MITOCHONDRIAL"/>
    <property type="match status" value="1"/>
</dbReference>
<evidence type="ECO:0000256" key="9">
    <source>
        <dbReference type="ARBA" id="ARBA00023128"/>
    </source>
</evidence>
<dbReference type="InterPro" id="IPR044878">
    <property type="entry name" value="UbiA_sf"/>
</dbReference>
<comment type="function">
    <text evidence="1">Converts protoheme IX and farnesyl diphosphate to heme O.</text>
</comment>
<evidence type="ECO:0000256" key="11">
    <source>
        <dbReference type="ARBA" id="ARBA00023136"/>
    </source>
</evidence>
<gene>
    <name evidence="15" type="primary">COX10</name>
    <name evidence="15" type="ORF">HETSPECPRED_006018</name>
</gene>
<accession>A0A8H3IA61</accession>
<keyword evidence="16" id="KW-1185">Reference proteome</keyword>
<dbReference type="GO" id="GO:0006784">
    <property type="term" value="P:heme A biosynthetic process"/>
    <property type="evidence" value="ECO:0007669"/>
    <property type="project" value="TreeGrafter"/>
</dbReference>
<dbReference type="InterPro" id="IPR000537">
    <property type="entry name" value="UbiA_prenyltransferase"/>
</dbReference>
<reference evidence="15" key="1">
    <citation type="submission" date="2021-03" db="EMBL/GenBank/DDBJ databases">
        <authorList>
            <person name="Tagirdzhanova G."/>
        </authorList>
    </citation>
    <scope>NUCLEOTIDE SEQUENCE</scope>
</reference>
<name>A0A8H3IA61_9LECA</name>
<dbReference type="CDD" id="cd13957">
    <property type="entry name" value="PT_UbiA_Cox10"/>
    <property type="match status" value="1"/>
</dbReference>
<feature type="compositionally biased region" description="Basic and acidic residues" evidence="13">
    <location>
        <begin position="497"/>
        <end position="518"/>
    </location>
</feature>
<dbReference type="FunFam" id="1.10.357.140:FF:000004">
    <property type="entry name" value="Protoheme IX farnesyltransferase, mitochondrial"/>
    <property type="match status" value="1"/>
</dbReference>
<evidence type="ECO:0000256" key="5">
    <source>
        <dbReference type="ARBA" id="ARBA00022679"/>
    </source>
</evidence>
<dbReference type="HAMAP" id="MF_00154">
    <property type="entry name" value="CyoE_CtaB"/>
    <property type="match status" value="1"/>
</dbReference>
<sequence length="536" mass="58209">MLRRPNLVASHLPPNGSVCFRCLARLSGALDTQAKRHLTVSSLKQAPIGAAPRPIRRKLFRREYFSANGIAAQPNNLLEQVGATDEPLEPRLTTITNHAATSDSPIPSPEAISPGSTLLPHRRRKRLKELTSQASAPIGTIPPDASSLLSNLSAESPPTSLRRLLTTYLSLSKPRLSFLIVLTTTSAYSLYPVPALLAPTSTTAPSLSALTLLFLTTGTALASASANTLNMLLEPTHDAKMSRTRNRPLVRGLISKRNALLFAILTGALGTGTLYLGVNPTVSFLGAANIALYAAVYTPLKRLSVLNTWVGALVGGIPPLMGWAAAAGQCATGAGSWHELLFSEDSVGGWLLASLLFAWQFPHFNALSYTIRHEYRDAGYRMLAWVNPAMNARVALRYSLVMFPICAGLWAIGVTDRGFLLTSGVLNAWVVREAWRFWKLGGGGGSARRLFWAGVWQLPVVMVLAMVHKRGLWEGWGRWVWGEEEEEEAGKDGWLVEGERDGRREGKGEKDDRREEGAVRPAVSPRRTSAGEATVR</sequence>
<evidence type="ECO:0000313" key="15">
    <source>
        <dbReference type="EMBL" id="CAF9905994.1"/>
    </source>
</evidence>
<feature type="transmembrane region" description="Helical" evidence="14">
    <location>
        <begin position="307"/>
        <end position="327"/>
    </location>
</feature>
<evidence type="ECO:0000256" key="1">
    <source>
        <dbReference type="ARBA" id="ARBA00004013"/>
    </source>
</evidence>
<dbReference type="Gene3D" id="1.10.357.140">
    <property type="entry name" value="UbiA prenyltransferase"/>
    <property type="match status" value="1"/>
</dbReference>
<evidence type="ECO:0000256" key="8">
    <source>
        <dbReference type="ARBA" id="ARBA00022989"/>
    </source>
</evidence>
<evidence type="ECO:0000256" key="4">
    <source>
        <dbReference type="ARBA" id="ARBA00016335"/>
    </source>
</evidence>
<evidence type="ECO:0000256" key="12">
    <source>
        <dbReference type="ARBA" id="ARBA00030253"/>
    </source>
</evidence>
<dbReference type="NCBIfam" id="TIGR01473">
    <property type="entry name" value="cyoE_ctaB"/>
    <property type="match status" value="1"/>
</dbReference>